<accession>A0A7J6VHU9</accession>
<dbReference type="EMBL" id="JABWDY010032853">
    <property type="protein sequence ID" value="KAF5183872.1"/>
    <property type="molecule type" value="Genomic_DNA"/>
</dbReference>
<name>A0A7J6VHU9_THATH</name>
<dbReference type="AlphaFoldDB" id="A0A7J6VHU9"/>
<feature type="non-terminal residue" evidence="3">
    <location>
        <position position="1"/>
    </location>
</feature>
<dbReference type="Proteomes" id="UP000554482">
    <property type="component" value="Unassembled WGS sequence"/>
</dbReference>
<reference evidence="3 4" key="1">
    <citation type="submission" date="2020-06" db="EMBL/GenBank/DDBJ databases">
        <title>Transcriptomic and genomic resources for Thalictrum thalictroides and T. hernandezii: Facilitating candidate gene discovery in an emerging model plant lineage.</title>
        <authorList>
            <person name="Arias T."/>
            <person name="Riano-Pachon D.M."/>
            <person name="Di Stilio V.S."/>
        </authorList>
    </citation>
    <scope>NUCLEOTIDE SEQUENCE [LARGE SCALE GENOMIC DNA]</scope>
    <source>
        <strain evidence="4">cv. WT478/WT964</strain>
        <tissue evidence="3">Leaves</tissue>
    </source>
</reference>
<comment type="caution">
    <text evidence="3">The sequence shown here is derived from an EMBL/GenBank/DDBJ whole genome shotgun (WGS) entry which is preliminary data.</text>
</comment>
<sequence length="497" mass="57254">DDEIARNVRVHYDGEWVEDDEREIPGIWSVDDYVEGRFIELGKISGGEIPLNVFDRLIFDNIPNQWGYQMDREGPIVFLIDGFKWEIQDDFDVKMMLKDGEMDDTGFINVFIQLVVGTDLQKTGEEPSGDDEWMTMYTIQDQQPNVAERVTDEPNVEETSVDLLSTPAVTESEIYIDVDPSQNDLVDDESWDIPIATFQKNKKKPRKHKKSVELPGNEELESEMVMPVISEQANIIVEPTNEEPATVEPNEEPENEEPANVEPENEEPAKKGKRKRSTNCGELSEDEYEDLPAINNVPPEVVIDDPVITQLETLQADAEEGYHSEQSDEYFDVEIEPDIHAFENETQELFDEYDGEQPPGYLVGDCLKDYPEPYVGQEWPCIAVAREYTRSHAIFTKFEVRFPTNDGDRLQAKCVSWEDCPWRFWGSCSHAVKKDKKTLTCKRFVGEHSVKCRGNQDFKNSQATSDWVAQKLELEVRRHHKSYTPFDIVEDAWAKYE</sequence>
<feature type="compositionally biased region" description="Low complexity" evidence="1">
    <location>
        <begin position="238"/>
        <end position="248"/>
    </location>
</feature>
<gene>
    <name evidence="3" type="ORF">FRX31_026541</name>
</gene>
<keyword evidence="4" id="KW-1185">Reference proteome</keyword>
<dbReference type="Pfam" id="PF03108">
    <property type="entry name" value="DBD_Tnp_Mut"/>
    <property type="match status" value="1"/>
</dbReference>
<evidence type="ECO:0000259" key="2">
    <source>
        <dbReference type="Pfam" id="PF03108"/>
    </source>
</evidence>
<evidence type="ECO:0000313" key="4">
    <source>
        <dbReference type="Proteomes" id="UP000554482"/>
    </source>
</evidence>
<protein>
    <recommendedName>
        <fullName evidence="2">Transposase MuDR plant domain-containing protein</fullName>
    </recommendedName>
</protein>
<proteinExistence type="predicted"/>
<feature type="compositionally biased region" description="Acidic residues" evidence="1">
    <location>
        <begin position="249"/>
        <end position="266"/>
    </location>
</feature>
<evidence type="ECO:0000313" key="3">
    <source>
        <dbReference type="EMBL" id="KAF5183872.1"/>
    </source>
</evidence>
<feature type="non-terminal residue" evidence="3">
    <location>
        <position position="497"/>
    </location>
</feature>
<feature type="domain" description="Transposase MuDR plant" evidence="2">
    <location>
        <begin position="375"/>
        <end position="427"/>
    </location>
</feature>
<evidence type="ECO:0000256" key="1">
    <source>
        <dbReference type="SAM" id="MobiDB-lite"/>
    </source>
</evidence>
<organism evidence="3 4">
    <name type="scientific">Thalictrum thalictroides</name>
    <name type="common">Rue-anemone</name>
    <name type="synonym">Anemone thalictroides</name>
    <dbReference type="NCBI Taxonomy" id="46969"/>
    <lineage>
        <taxon>Eukaryota</taxon>
        <taxon>Viridiplantae</taxon>
        <taxon>Streptophyta</taxon>
        <taxon>Embryophyta</taxon>
        <taxon>Tracheophyta</taxon>
        <taxon>Spermatophyta</taxon>
        <taxon>Magnoliopsida</taxon>
        <taxon>Ranunculales</taxon>
        <taxon>Ranunculaceae</taxon>
        <taxon>Thalictroideae</taxon>
        <taxon>Thalictrum</taxon>
    </lineage>
</organism>
<dbReference type="InterPro" id="IPR004332">
    <property type="entry name" value="Transposase_MuDR"/>
</dbReference>
<feature type="region of interest" description="Disordered" evidence="1">
    <location>
        <begin position="238"/>
        <end position="286"/>
    </location>
</feature>